<proteinExistence type="predicted"/>
<dbReference type="Proteomes" id="UP001162802">
    <property type="component" value="Unassembled WGS sequence"/>
</dbReference>
<comment type="caution">
    <text evidence="2">The sequence shown here is derived from an EMBL/GenBank/DDBJ whole genome shotgun (WGS) entry which is preliminary data.</text>
</comment>
<name>A0ABT0A8Y4_9SPHN</name>
<accession>A0ABT0A8Y4</accession>
<keyword evidence="1" id="KW-0812">Transmembrane</keyword>
<dbReference type="RefSeq" id="WP_243796849.1">
    <property type="nucleotide sequence ID" value="NZ_JALHAT010000003.1"/>
</dbReference>
<dbReference type="EMBL" id="JALHAT010000003">
    <property type="protein sequence ID" value="MCJ1959624.1"/>
    <property type="molecule type" value="Genomic_DNA"/>
</dbReference>
<organism evidence="2 3">
    <name type="scientific">Novosphingobium mangrovi</name>
    <name type="common">ex Hu et al. 2023</name>
    <dbReference type="NCBI Taxonomy" id="2930094"/>
    <lineage>
        <taxon>Bacteria</taxon>
        <taxon>Pseudomonadati</taxon>
        <taxon>Pseudomonadota</taxon>
        <taxon>Alphaproteobacteria</taxon>
        <taxon>Sphingomonadales</taxon>
        <taxon>Sphingomonadaceae</taxon>
        <taxon>Novosphingobium</taxon>
    </lineage>
</organism>
<keyword evidence="3" id="KW-1185">Reference proteome</keyword>
<feature type="transmembrane region" description="Helical" evidence="1">
    <location>
        <begin position="48"/>
        <end position="69"/>
    </location>
</feature>
<protein>
    <submittedName>
        <fullName evidence="2">Uncharacterized protein</fullName>
    </submittedName>
</protein>
<evidence type="ECO:0000313" key="3">
    <source>
        <dbReference type="Proteomes" id="UP001162802"/>
    </source>
</evidence>
<sequence>MSAPIPAAQQLEMRSALAAPYVFVPGPSPLAREEAAVKARARRIEQTLLPALTGIITALGAIVFIAQIVRAIST</sequence>
<keyword evidence="1" id="KW-1133">Transmembrane helix</keyword>
<evidence type="ECO:0000313" key="2">
    <source>
        <dbReference type="EMBL" id="MCJ1959624.1"/>
    </source>
</evidence>
<keyword evidence="1" id="KW-0472">Membrane</keyword>
<gene>
    <name evidence="2" type="ORF">MTR65_02875</name>
</gene>
<reference evidence="2" key="1">
    <citation type="submission" date="2022-03" db="EMBL/GenBank/DDBJ databases">
        <title>Identification of a novel bacterium isolated from mangrove sediments.</title>
        <authorList>
            <person name="Pan X."/>
        </authorList>
    </citation>
    <scope>NUCLEOTIDE SEQUENCE</scope>
    <source>
        <strain evidence="2">B2637</strain>
    </source>
</reference>
<evidence type="ECO:0000256" key="1">
    <source>
        <dbReference type="SAM" id="Phobius"/>
    </source>
</evidence>